<dbReference type="PRINTS" id="PR00038">
    <property type="entry name" value="HTHLUXR"/>
</dbReference>
<dbReference type="Gene3D" id="3.40.50.2300">
    <property type="match status" value="1"/>
</dbReference>
<dbReference type="InterPro" id="IPR011006">
    <property type="entry name" value="CheY-like_superfamily"/>
</dbReference>
<dbReference type="PROSITE" id="PS50110">
    <property type="entry name" value="RESPONSE_REGULATORY"/>
    <property type="match status" value="1"/>
</dbReference>
<dbReference type="InterPro" id="IPR001789">
    <property type="entry name" value="Sig_transdc_resp-reg_receiver"/>
</dbReference>
<evidence type="ECO:0000313" key="6">
    <source>
        <dbReference type="Proteomes" id="UP001612915"/>
    </source>
</evidence>
<evidence type="ECO:0000256" key="2">
    <source>
        <dbReference type="PROSITE-ProRule" id="PRU00169"/>
    </source>
</evidence>
<feature type="domain" description="Response regulatory" evidence="4">
    <location>
        <begin position="1"/>
        <end position="37"/>
    </location>
</feature>
<dbReference type="PROSITE" id="PS00622">
    <property type="entry name" value="HTH_LUXR_1"/>
    <property type="match status" value="1"/>
</dbReference>
<accession>A0ABW8ARD6</accession>
<dbReference type="RefSeq" id="WP_398282299.1">
    <property type="nucleotide sequence ID" value="NZ_JBITLV010000005.1"/>
</dbReference>
<evidence type="ECO:0000313" key="5">
    <source>
        <dbReference type="EMBL" id="MFI7588518.1"/>
    </source>
</evidence>
<dbReference type="Proteomes" id="UP001612915">
    <property type="component" value="Unassembled WGS sequence"/>
</dbReference>
<evidence type="ECO:0000259" key="4">
    <source>
        <dbReference type="PROSITE" id="PS50110"/>
    </source>
</evidence>
<dbReference type="CDD" id="cd06170">
    <property type="entry name" value="LuxR_C_like"/>
    <property type="match status" value="1"/>
</dbReference>
<sequence>MFDDDATVFAAMRAGAQGYLLKDAEPEDVAGGIRAVTAGQAIFGPGIAQRMLTFLSTSQPAVDYPFPELTDRERLILERLAAGRRTGDIATELFLAPKTVSNQLTSVFAKLGVADRAEAVLKARESGLGG</sequence>
<dbReference type="EMBL" id="JBITLV010000005">
    <property type="protein sequence ID" value="MFI7588518.1"/>
    <property type="molecule type" value="Genomic_DNA"/>
</dbReference>
<dbReference type="InterPro" id="IPR016032">
    <property type="entry name" value="Sig_transdc_resp-reg_C-effctor"/>
</dbReference>
<dbReference type="PANTHER" id="PTHR43214">
    <property type="entry name" value="TWO-COMPONENT RESPONSE REGULATOR"/>
    <property type="match status" value="1"/>
</dbReference>
<dbReference type="InterPro" id="IPR039420">
    <property type="entry name" value="WalR-like"/>
</dbReference>
<dbReference type="Pfam" id="PF00196">
    <property type="entry name" value="GerE"/>
    <property type="match status" value="1"/>
</dbReference>
<organism evidence="5 6">
    <name type="scientific">Spongisporangium articulatum</name>
    <dbReference type="NCBI Taxonomy" id="3362603"/>
    <lineage>
        <taxon>Bacteria</taxon>
        <taxon>Bacillati</taxon>
        <taxon>Actinomycetota</taxon>
        <taxon>Actinomycetes</taxon>
        <taxon>Kineosporiales</taxon>
        <taxon>Kineosporiaceae</taxon>
        <taxon>Spongisporangium</taxon>
    </lineage>
</organism>
<dbReference type="SUPFAM" id="SSF46894">
    <property type="entry name" value="C-terminal effector domain of the bipartite response regulators"/>
    <property type="match status" value="1"/>
</dbReference>
<keyword evidence="1" id="KW-0238">DNA-binding</keyword>
<reference evidence="5 6" key="1">
    <citation type="submission" date="2024-10" db="EMBL/GenBank/DDBJ databases">
        <title>The Natural Products Discovery Center: Release of the First 8490 Sequenced Strains for Exploring Actinobacteria Biosynthetic Diversity.</title>
        <authorList>
            <person name="Kalkreuter E."/>
            <person name="Kautsar S.A."/>
            <person name="Yang D."/>
            <person name="Bader C.D."/>
            <person name="Teijaro C.N."/>
            <person name="Fluegel L."/>
            <person name="Davis C.M."/>
            <person name="Simpson J.R."/>
            <person name="Lauterbach L."/>
            <person name="Steele A.D."/>
            <person name="Gui C."/>
            <person name="Meng S."/>
            <person name="Li G."/>
            <person name="Viehrig K."/>
            <person name="Ye F."/>
            <person name="Su P."/>
            <person name="Kiefer A.F."/>
            <person name="Nichols A."/>
            <person name="Cepeda A.J."/>
            <person name="Yan W."/>
            <person name="Fan B."/>
            <person name="Jiang Y."/>
            <person name="Adhikari A."/>
            <person name="Zheng C.-J."/>
            <person name="Schuster L."/>
            <person name="Cowan T.M."/>
            <person name="Smanski M.J."/>
            <person name="Chevrette M.G."/>
            <person name="De Carvalho L.P.S."/>
            <person name="Shen B."/>
        </authorList>
    </citation>
    <scope>NUCLEOTIDE SEQUENCE [LARGE SCALE GENOMIC DNA]</scope>
    <source>
        <strain evidence="5 6">NPDC049639</strain>
    </source>
</reference>
<dbReference type="SUPFAM" id="SSF52172">
    <property type="entry name" value="CheY-like"/>
    <property type="match status" value="1"/>
</dbReference>
<dbReference type="PROSITE" id="PS50043">
    <property type="entry name" value="HTH_LUXR_2"/>
    <property type="match status" value="1"/>
</dbReference>
<proteinExistence type="predicted"/>
<keyword evidence="6" id="KW-1185">Reference proteome</keyword>
<evidence type="ECO:0000256" key="1">
    <source>
        <dbReference type="ARBA" id="ARBA00023125"/>
    </source>
</evidence>
<dbReference type="PANTHER" id="PTHR43214:SF43">
    <property type="entry name" value="TWO-COMPONENT RESPONSE REGULATOR"/>
    <property type="match status" value="1"/>
</dbReference>
<name>A0ABW8ARD6_9ACTN</name>
<evidence type="ECO:0000259" key="3">
    <source>
        <dbReference type="PROSITE" id="PS50043"/>
    </source>
</evidence>
<dbReference type="SMART" id="SM00421">
    <property type="entry name" value="HTH_LUXR"/>
    <property type="match status" value="1"/>
</dbReference>
<protein>
    <submittedName>
        <fullName evidence="5">LuxR C-terminal-related transcriptional regulator</fullName>
    </submittedName>
</protein>
<gene>
    <name evidence="5" type="ORF">ACIB24_15720</name>
</gene>
<dbReference type="InterPro" id="IPR000792">
    <property type="entry name" value="Tscrpt_reg_LuxR_C"/>
</dbReference>
<comment type="caution">
    <text evidence="5">The sequence shown here is derived from an EMBL/GenBank/DDBJ whole genome shotgun (WGS) entry which is preliminary data.</text>
</comment>
<feature type="domain" description="HTH luxR-type" evidence="3">
    <location>
        <begin position="62"/>
        <end position="127"/>
    </location>
</feature>
<comment type="caution">
    <text evidence="2">Lacks conserved residue(s) required for the propagation of feature annotation.</text>
</comment>